<dbReference type="Proteomes" id="UP000005239">
    <property type="component" value="Unassembled WGS sequence"/>
</dbReference>
<dbReference type="EnsemblMetazoa" id="PPA46083.1">
    <property type="protein sequence ID" value="PPA46083.1"/>
    <property type="gene ID" value="WBGene00284452"/>
</dbReference>
<evidence type="ECO:0000313" key="2">
    <source>
        <dbReference type="Proteomes" id="UP000005239"/>
    </source>
</evidence>
<proteinExistence type="predicted"/>
<reference evidence="2" key="1">
    <citation type="journal article" date="2008" name="Nat. Genet.">
        <title>The Pristionchus pacificus genome provides a unique perspective on nematode lifestyle and parasitism.</title>
        <authorList>
            <person name="Dieterich C."/>
            <person name="Clifton S.W."/>
            <person name="Schuster L.N."/>
            <person name="Chinwalla A."/>
            <person name="Delehaunty K."/>
            <person name="Dinkelacker I."/>
            <person name="Fulton L."/>
            <person name="Fulton R."/>
            <person name="Godfrey J."/>
            <person name="Minx P."/>
            <person name="Mitreva M."/>
            <person name="Roeseler W."/>
            <person name="Tian H."/>
            <person name="Witte H."/>
            <person name="Yang S.P."/>
            <person name="Wilson R.K."/>
            <person name="Sommer R.J."/>
        </authorList>
    </citation>
    <scope>NUCLEOTIDE SEQUENCE [LARGE SCALE GENOMIC DNA]</scope>
    <source>
        <strain evidence="2">PS312</strain>
    </source>
</reference>
<evidence type="ECO:0000313" key="1">
    <source>
        <dbReference type="EnsemblMetazoa" id="PPA46083.1"/>
    </source>
</evidence>
<accession>A0A8R1Z768</accession>
<organism evidence="1 2">
    <name type="scientific">Pristionchus pacificus</name>
    <name type="common">Parasitic nematode worm</name>
    <dbReference type="NCBI Taxonomy" id="54126"/>
    <lineage>
        <taxon>Eukaryota</taxon>
        <taxon>Metazoa</taxon>
        <taxon>Ecdysozoa</taxon>
        <taxon>Nematoda</taxon>
        <taxon>Chromadorea</taxon>
        <taxon>Rhabditida</taxon>
        <taxon>Rhabditina</taxon>
        <taxon>Diplogasteromorpha</taxon>
        <taxon>Diplogasteroidea</taxon>
        <taxon>Neodiplogasteridae</taxon>
        <taxon>Pristionchus</taxon>
    </lineage>
</organism>
<sequence>MGKNLWRLRAALVGYGGEGQFGRGHGVLCASIDRHSAWGPVEESCSHHFTGILTLFDRGMVPGAMTMSSVEQTSEMKDQSSNPRPADLTIGLVTFLDGTSSKPTDLTIGLVTFLDGTRYSSMKLRFCSTKDVRLPLWKDERSKIRD</sequence>
<reference evidence="1" key="2">
    <citation type="submission" date="2022-06" db="UniProtKB">
        <authorList>
            <consortium name="EnsemblMetazoa"/>
        </authorList>
    </citation>
    <scope>IDENTIFICATION</scope>
    <source>
        <strain evidence="1">PS312</strain>
    </source>
</reference>
<name>A0A2A6BXI1_PRIPA</name>
<dbReference type="AlphaFoldDB" id="A0A2A6BXI1"/>
<keyword evidence="2" id="KW-1185">Reference proteome</keyword>
<gene>
    <name evidence="1" type="primary">WBGene00284452</name>
</gene>
<accession>A0A2A6BXI1</accession>
<protein>
    <submittedName>
        <fullName evidence="1">Uncharacterized protein</fullName>
    </submittedName>
</protein>